<evidence type="ECO:0000313" key="3">
    <source>
        <dbReference type="Proteomes" id="UP000199029"/>
    </source>
</evidence>
<evidence type="ECO:0000256" key="1">
    <source>
        <dbReference type="SAM" id="Phobius"/>
    </source>
</evidence>
<dbReference type="EMBL" id="FOXS01000003">
    <property type="protein sequence ID" value="SFQ47816.1"/>
    <property type="molecule type" value="Genomic_DNA"/>
</dbReference>
<sequence>MESLYQVDEPLTRTATKKQGIAPVALFPLQITKWLLGITFVLLLANIAAMVLKHTSAVQTKTFWYFDKFFNFNYESNFPSFFSSVLLIGAAGVLLLLYIICKHQGNNYAKSRWFLLSLVFVFLAIDENTQIHEVVADIVRPKLASDLSGLLYWAWVVPYFIAFVIIVAFFLPFVIRLPKKTRSLIILAGFMFVFGAVGLELAEGYFYKKYGLEHIYNDLLYCVEELLEMTGVILFIYALLNHMASMNALLVIEKEAKAIA</sequence>
<name>A0A1I5YUC7_HYMAR</name>
<dbReference type="AlphaFoldDB" id="A0A1I5YUC7"/>
<gene>
    <name evidence="2" type="ORF">SAMN04515668_2451</name>
</gene>
<proteinExistence type="predicted"/>
<keyword evidence="1" id="KW-0812">Transmembrane</keyword>
<keyword evidence="3" id="KW-1185">Reference proteome</keyword>
<evidence type="ECO:0000313" key="2">
    <source>
        <dbReference type="EMBL" id="SFQ47816.1"/>
    </source>
</evidence>
<feature type="transmembrane region" description="Helical" evidence="1">
    <location>
        <begin position="81"/>
        <end position="101"/>
    </location>
</feature>
<dbReference type="STRING" id="1227077.SAMN04515668_2451"/>
<protein>
    <submittedName>
        <fullName evidence="2">Uncharacterized protein</fullName>
    </submittedName>
</protein>
<feature type="transmembrane region" description="Helical" evidence="1">
    <location>
        <begin position="151"/>
        <end position="175"/>
    </location>
</feature>
<dbReference type="RefSeq" id="WP_234795074.1">
    <property type="nucleotide sequence ID" value="NZ_FOXS01000003.1"/>
</dbReference>
<feature type="transmembrane region" description="Helical" evidence="1">
    <location>
        <begin position="226"/>
        <end position="252"/>
    </location>
</feature>
<keyword evidence="1" id="KW-0472">Membrane</keyword>
<keyword evidence="1" id="KW-1133">Transmembrane helix</keyword>
<dbReference type="Proteomes" id="UP000199029">
    <property type="component" value="Unassembled WGS sequence"/>
</dbReference>
<reference evidence="3" key="1">
    <citation type="submission" date="2016-10" db="EMBL/GenBank/DDBJ databases">
        <authorList>
            <person name="Varghese N."/>
            <person name="Submissions S."/>
        </authorList>
    </citation>
    <scope>NUCLEOTIDE SEQUENCE [LARGE SCALE GENOMIC DNA]</scope>
    <source>
        <strain evidence="3">OR362-8,ATCC BAA-1266,JCM 13504</strain>
    </source>
</reference>
<accession>A0A1I5YUC7</accession>
<organism evidence="2 3">
    <name type="scientific">Hymenobacter arizonensis</name>
    <name type="common">Siccationidurans arizonensis</name>
    <dbReference type="NCBI Taxonomy" id="1227077"/>
    <lineage>
        <taxon>Bacteria</taxon>
        <taxon>Pseudomonadati</taxon>
        <taxon>Bacteroidota</taxon>
        <taxon>Cytophagia</taxon>
        <taxon>Cytophagales</taxon>
        <taxon>Hymenobacteraceae</taxon>
        <taxon>Hymenobacter</taxon>
    </lineage>
</organism>
<feature type="transmembrane region" description="Helical" evidence="1">
    <location>
        <begin position="184"/>
        <end position="206"/>
    </location>
</feature>
<feature type="transmembrane region" description="Helical" evidence="1">
    <location>
        <begin position="113"/>
        <end position="131"/>
    </location>
</feature>